<gene>
    <name evidence="2" type="ORF">DYBT9275_05872</name>
</gene>
<dbReference type="Gene3D" id="1.25.10.10">
    <property type="entry name" value="Leucine-rich Repeat Variant"/>
    <property type="match status" value="1"/>
</dbReference>
<accession>A0A916NNZ6</accession>
<reference evidence="2" key="1">
    <citation type="submission" date="2021-04" db="EMBL/GenBank/DDBJ databases">
        <authorList>
            <person name="Rodrigo-Torres L."/>
            <person name="Arahal R. D."/>
            <person name="Lucena T."/>
        </authorList>
    </citation>
    <scope>NUCLEOTIDE SEQUENCE</scope>
    <source>
        <strain evidence="2">CECT 9275</strain>
    </source>
</reference>
<dbReference type="RefSeq" id="WP_215242191.1">
    <property type="nucleotide sequence ID" value="NZ_CAJRAF010000004.1"/>
</dbReference>
<feature type="signal peptide" evidence="1">
    <location>
        <begin position="1"/>
        <end position="22"/>
    </location>
</feature>
<dbReference type="Proteomes" id="UP000680038">
    <property type="component" value="Unassembled WGS sequence"/>
</dbReference>
<evidence type="ECO:0008006" key="4">
    <source>
        <dbReference type="Google" id="ProtNLM"/>
    </source>
</evidence>
<dbReference type="EMBL" id="CAJRAF010000004">
    <property type="protein sequence ID" value="CAG5017914.1"/>
    <property type="molecule type" value="Genomic_DNA"/>
</dbReference>
<dbReference type="AlphaFoldDB" id="A0A916NNZ6"/>
<name>A0A916NNZ6_9BACT</name>
<evidence type="ECO:0000313" key="3">
    <source>
        <dbReference type="Proteomes" id="UP000680038"/>
    </source>
</evidence>
<evidence type="ECO:0000256" key="1">
    <source>
        <dbReference type="SAM" id="SignalP"/>
    </source>
</evidence>
<keyword evidence="1" id="KW-0732">Signal</keyword>
<dbReference type="InterPro" id="IPR011989">
    <property type="entry name" value="ARM-like"/>
</dbReference>
<evidence type="ECO:0000313" key="2">
    <source>
        <dbReference type="EMBL" id="CAG5017914.1"/>
    </source>
</evidence>
<keyword evidence="3" id="KW-1185">Reference proteome</keyword>
<proteinExistence type="predicted"/>
<protein>
    <recommendedName>
        <fullName evidence="4">HEAT repeat domain-containing protein</fullName>
    </recommendedName>
</protein>
<sequence>MKLRVRISALLFAMSYALPGAAADATERESLSVLRKAVLSPAFWVKVHAIEFLIELDYREEAMRYTEDQLAAFEQTPQNRIGFWRCKYRLSDSEKTREKWLNKIRNAYLDIGGPERIHAAETLSKLGFSLQNLDSKLVESDLKSNTDLAAFTFWGYCLPKHRGAHANFDQLLSGLEQENPAFRKITAYSLGFVPGFPTAKWPPVAMKALKEPETSVAYPYLLGAAYTLNRSNNKTELAKCVKTKLLGLKETQDKSSRIELCRALAARPDRSDLPLLLNLLHVRVPLRPLPGGSQSEADAANEDVQIAAAYGILRIKKQQ</sequence>
<comment type="caution">
    <text evidence="2">The sequence shown here is derived from an EMBL/GenBank/DDBJ whole genome shotgun (WGS) entry which is preliminary data.</text>
</comment>
<organism evidence="2 3">
    <name type="scientific">Dyadobacter helix</name>
    <dbReference type="NCBI Taxonomy" id="2822344"/>
    <lineage>
        <taxon>Bacteria</taxon>
        <taxon>Pseudomonadati</taxon>
        <taxon>Bacteroidota</taxon>
        <taxon>Cytophagia</taxon>
        <taxon>Cytophagales</taxon>
        <taxon>Spirosomataceae</taxon>
        <taxon>Dyadobacter</taxon>
    </lineage>
</organism>
<feature type="chain" id="PRO_5036834279" description="HEAT repeat domain-containing protein" evidence="1">
    <location>
        <begin position="23"/>
        <end position="319"/>
    </location>
</feature>